<gene>
    <name evidence="1" type="ORF">L332_07590</name>
</gene>
<accession>U1MUK8</accession>
<reference evidence="1 2" key="1">
    <citation type="journal article" date="2013" name="Genome Announc.">
        <title>First draft genome sequence from a member of the genus agrococcus, isolated from modern microbialites.</title>
        <authorList>
            <person name="White R.A.III."/>
            <person name="Grassa C.J."/>
            <person name="Suttle C.A."/>
        </authorList>
    </citation>
    <scope>NUCLEOTIDE SEQUENCE [LARGE SCALE GENOMIC DNA]</scope>
    <source>
        <strain evidence="1 2">RW1</strain>
    </source>
</reference>
<sequence length="196" mass="21282">MELSDPVAHFDADPDVWVPVPLGFPSERWPTPQAWAARAAADLAPFWRLDDLQRADLEHMALVIASSPTPLPGPVARFWHLPLEPGVSRVVHAYAEPFEPDWRERIEEWATDGYEGALFQRAEPRASEVFGTLVCTSALWPIPGEPGAAAAVLRVIGALDDMIVVIEVLDADLSVAARLLEPAVGLAESLRLGPAA</sequence>
<dbReference type="RefSeq" id="WP_021010511.1">
    <property type="nucleotide sequence ID" value="NZ_ASHR01000024.1"/>
</dbReference>
<evidence type="ECO:0000313" key="2">
    <source>
        <dbReference type="Proteomes" id="UP000016462"/>
    </source>
</evidence>
<keyword evidence="2" id="KW-1185">Reference proteome</keyword>
<name>U1MUK8_9MICO</name>
<dbReference type="AlphaFoldDB" id="U1MUK8"/>
<evidence type="ECO:0000313" key="1">
    <source>
        <dbReference type="EMBL" id="ERG64315.1"/>
    </source>
</evidence>
<protein>
    <submittedName>
        <fullName evidence="1">Uncharacterized protein</fullName>
    </submittedName>
</protein>
<proteinExistence type="predicted"/>
<dbReference type="EMBL" id="ASHR01000024">
    <property type="protein sequence ID" value="ERG64315.1"/>
    <property type="molecule type" value="Genomic_DNA"/>
</dbReference>
<organism evidence="1 2">
    <name type="scientific">Agrococcus pavilionensis RW1</name>
    <dbReference type="NCBI Taxonomy" id="1330458"/>
    <lineage>
        <taxon>Bacteria</taxon>
        <taxon>Bacillati</taxon>
        <taxon>Actinomycetota</taxon>
        <taxon>Actinomycetes</taxon>
        <taxon>Micrococcales</taxon>
        <taxon>Microbacteriaceae</taxon>
        <taxon>Agrococcus</taxon>
    </lineage>
</organism>
<dbReference type="OrthoDB" id="5075114at2"/>
<dbReference type="Proteomes" id="UP000016462">
    <property type="component" value="Unassembled WGS sequence"/>
</dbReference>
<comment type="caution">
    <text evidence="1">The sequence shown here is derived from an EMBL/GenBank/DDBJ whole genome shotgun (WGS) entry which is preliminary data.</text>
</comment>